<dbReference type="PROSITE" id="PS50887">
    <property type="entry name" value="GGDEF"/>
    <property type="match status" value="1"/>
</dbReference>
<feature type="transmembrane region" description="Helical" evidence="1">
    <location>
        <begin position="67"/>
        <end position="94"/>
    </location>
</feature>
<dbReference type="PANTHER" id="PTHR45138:SF9">
    <property type="entry name" value="DIGUANYLATE CYCLASE DGCM-RELATED"/>
    <property type="match status" value="1"/>
</dbReference>
<reference evidence="3" key="1">
    <citation type="journal article" date="2021" name="PeerJ">
        <title>Extensive microbial diversity within the chicken gut microbiome revealed by metagenomics and culture.</title>
        <authorList>
            <person name="Gilroy R."/>
            <person name="Ravi A."/>
            <person name="Getino M."/>
            <person name="Pursley I."/>
            <person name="Horton D.L."/>
            <person name="Alikhan N.F."/>
            <person name="Baker D."/>
            <person name="Gharbi K."/>
            <person name="Hall N."/>
            <person name="Watson M."/>
            <person name="Adriaenssens E.M."/>
            <person name="Foster-Nyarko E."/>
            <person name="Jarju S."/>
            <person name="Secka A."/>
            <person name="Antonio M."/>
            <person name="Oren A."/>
            <person name="Chaudhuri R.R."/>
            <person name="La Ragione R."/>
            <person name="Hildebrand F."/>
            <person name="Pallen M.J."/>
        </authorList>
    </citation>
    <scope>NUCLEOTIDE SEQUENCE</scope>
    <source>
        <strain evidence="3">CHK171-7178</strain>
    </source>
</reference>
<sequence>MEISRKFQIITFITWIVIVPPGVFLAFTLFPSKEIDWLNLSILFAVLFVTMTMPLQIKNITVSLERWITFTVFFQYGVFAELAFTQIAMFILLFSKKSDMPFLQRFFVNSMIFTPISLASGALFHYAGGVIGSTDFFNICLFGLLYATSYTIINSGLMQFYLYFELGTFTLKEKYIVWDFVSTMMLLPFSISLYFLNEHFGNNAILLIGIPFLLVLLIARMYNRSDNLNDKLSSAGIIGHQLADRLGFEDVIRTFIEKLRDVVPYDNAYVLDLRAGEHLITLMGSEGNMLSKELHDISYNPKKTLDDGLDSNVPKIFSTEKEARALKSFEFLQSVGSVMTAPIRRNQKTEGFLILTSKRKQMFQALDLKIVDVLTGYFATSLVKARYYEKTIEQSQRCGLTKLHNFRYLDAKLDEEMIQFHIGRTRSLSILMLDIDHFKSINDTHGHQSGNDLLNALARLLESFVPVEATLARYGGEEFVIALPNYGKSETMQLAEKIRREVESSTFRIIPDLSKEREPVDVHLTVSIGVASVPEDAGDAKELLRNADRALYIGGKQAGRNKVGVYGREDLQSV</sequence>
<dbReference type="EMBL" id="DYWT01000189">
    <property type="protein sequence ID" value="HJF32395.1"/>
    <property type="molecule type" value="Genomic_DNA"/>
</dbReference>
<organism evidence="3 4">
    <name type="scientific">Sporosarcina psychrophila</name>
    <name type="common">Bacillus psychrophilus</name>
    <dbReference type="NCBI Taxonomy" id="1476"/>
    <lineage>
        <taxon>Bacteria</taxon>
        <taxon>Bacillati</taxon>
        <taxon>Bacillota</taxon>
        <taxon>Bacilli</taxon>
        <taxon>Bacillales</taxon>
        <taxon>Caryophanaceae</taxon>
        <taxon>Sporosarcina</taxon>
    </lineage>
</organism>
<feature type="transmembrane region" description="Helical" evidence="1">
    <location>
        <begin position="106"/>
        <end position="124"/>
    </location>
</feature>
<dbReference type="CDD" id="cd01949">
    <property type="entry name" value="GGDEF"/>
    <property type="match status" value="1"/>
</dbReference>
<dbReference type="PANTHER" id="PTHR45138">
    <property type="entry name" value="REGULATORY COMPONENTS OF SENSORY TRANSDUCTION SYSTEM"/>
    <property type="match status" value="1"/>
</dbReference>
<reference evidence="3" key="2">
    <citation type="submission" date="2021-09" db="EMBL/GenBank/DDBJ databases">
        <authorList>
            <person name="Gilroy R."/>
        </authorList>
    </citation>
    <scope>NUCLEOTIDE SEQUENCE</scope>
    <source>
        <strain evidence="3">CHK171-7178</strain>
    </source>
</reference>
<keyword evidence="1" id="KW-0812">Transmembrane</keyword>
<dbReference type="InterPro" id="IPR029016">
    <property type="entry name" value="GAF-like_dom_sf"/>
</dbReference>
<dbReference type="Gene3D" id="3.30.450.40">
    <property type="match status" value="1"/>
</dbReference>
<protein>
    <submittedName>
        <fullName evidence="3">GGDEF domain-containing protein</fullName>
    </submittedName>
</protein>
<dbReference type="Gene3D" id="3.30.70.270">
    <property type="match status" value="1"/>
</dbReference>
<gene>
    <name evidence="3" type="ORF">K8V56_11560</name>
</gene>
<feature type="transmembrane region" description="Helical" evidence="1">
    <location>
        <begin position="136"/>
        <end position="164"/>
    </location>
</feature>
<dbReference type="NCBIfam" id="TIGR00254">
    <property type="entry name" value="GGDEF"/>
    <property type="match status" value="1"/>
</dbReference>
<dbReference type="InterPro" id="IPR050469">
    <property type="entry name" value="Diguanylate_Cyclase"/>
</dbReference>
<keyword evidence="1" id="KW-0472">Membrane</keyword>
<accession>A0A921KD50</accession>
<feature type="transmembrane region" description="Helical" evidence="1">
    <location>
        <begin position="37"/>
        <end position="55"/>
    </location>
</feature>
<evidence type="ECO:0000256" key="1">
    <source>
        <dbReference type="SAM" id="Phobius"/>
    </source>
</evidence>
<dbReference type="Proteomes" id="UP000698173">
    <property type="component" value="Unassembled WGS sequence"/>
</dbReference>
<proteinExistence type="predicted"/>
<feature type="transmembrane region" description="Helical" evidence="1">
    <location>
        <begin position="12"/>
        <end position="30"/>
    </location>
</feature>
<evidence type="ECO:0000313" key="3">
    <source>
        <dbReference type="EMBL" id="HJF32395.1"/>
    </source>
</evidence>
<comment type="caution">
    <text evidence="3">The sequence shown here is derived from an EMBL/GenBank/DDBJ whole genome shotgun (WGS) entry which is preliminary data.</text>
</comment>
<dbReference type="SUPFAM" id="SSF55781">
    <property type="entry name" value="GAF domain-like"/>
    <property type="match status" value="1"/>
</dbReference>
<feature type="domain" description="GGDEF" evidence="2">
    <location>
        <begin position="426"/>
        <end position="568"/>
    </location>
</feature>
<feature type="transmembrane region" description="Helical" evidence="1">
    <location>
        <begin position="176"/>
        <end position="196"/>
    </location>
</feature>
<evidence type="ECO:0000259" key="2">
    <source>
        <dbReference type="PROSITE" id="PS50887"/>
    </source>
</evidence>
<feature type="transmembrane region" description="Helical" evidence="1">
    <location>
        <begin position="202"/>
        <end position="222"/>
    </location>
</feature>
<keyword evidence="1" id="KW-1133">Transmembrane helix</keyword>
<dbReference type="SUPFAM" id="SSF55073">
    <property type="entry name" value="Nucleotide cyclase"/>
    <property type="match status" value="1"/>
</dbReference>
<dbReference type="FunFam" id="3.30.70.270:FF:000001">
    <property type="entry name" value="Diguanylate cyclase domain protein"/>
    <property type="match status" value="1"/>
</dbReference>
<dbReference type="InterPro" id="IPR043128">
    <property type="entry name" value="Rev_trsase/Diguanyl_cyclase"/>
</dbReference>
<evidence type="ECO:0000313" key="4">
    <source>
        <dbReference type="Proteomes" id="UP000698173"/>
    </source>
</evidence>
<dbReference type="GO" id="GO:0052621">
    <property type="term" value="F:diguanylate cyclase activity"/>
    <property type="evidence" value="ECO:0007669"/>
    <property type="project" value="TreeGrafter"/>
</dbReference>
<dbReference type="GO" id="GO:0005886">
    <property type="term" value="C:plasma membrane"/>
    <property type="evidence" value="ECO:0007669"/>
    <property type="project" value="TreeGrafter"/>
</dbReference>
<dbReference type="InterPro" id="IPR029787">
    <property type="entry name" value="Nucleotide_cyclase"/>
</dbReference>
<dbReference type="Pfam" id="PF00990">
    <property type="entry name" value="GGDEF"/>
    <property type="match status" value="1"/>
</dbReference>
<dbReference type="SMART" id="SM00267">
    <property type="entry name" value="GGDEF"/>
    <property type="match status" value="1"/>
</dbReference>
<dbReference type="GO" id="GO:0043709">
    <property type="term" value="P:cell adhesion involved in single-species biofilm formation"/>
    <property type="evidence" value="ECO:0007669"/>
    <property type="project" value="TreeGrafter"/>
</dbReference>
<name>A0A921KD50_SPOPS</name>
<dbReference type="InterPro" id="IPR000160">
    <property type="entry name" value="GGDEF_dom"/>
</dbReference>
<dbReference type="GO" id="GO:1902201">
    <property type="term" value="P:negative regulation of bacterial-type flagellum-dependent cell motility"/>
    <property type="evidence" value="ECO:0007669"/>
    <property type="project" value="TreeGrafter"/>
</dbReference>
<dbReference type="AlphaFoldDB" id="A0A921KD50"/>